<dbReference type="PANTHER" id="PTHR21304">
    <property type="entry name" value="MICOS COMPLEX SUBUNIT MIC10"/>
    <property type="match status" value="1"/>
</dbReference>
<organism evidence="10 11">
    <name type="scientific">Parnassius apollo</name>
    <name type="common">Apollo butterfly</name>
    <name type="synonym">Papilio apollo</name>
    <dbReference type="NCBI Taxonomy" id="110799"/>
    <lineage>
        <taxon>Eukaryota</taxon>
        <taxon>Metazoa</taxon>
        <taxon>Ecdysozoa</taxon>
        <taxon>Arthropoda</taxon>
        <taxon>Hexapoda</taxon>
        <taxon>Insecta</taxon>
        <taxon>Pterygota</taxon>
        <taxon>Neoptera</taxon>
        <taxon>Endopterygota</taxon>
        <taxon>Lepidoptera</taxon>
        <taxon>Glossata</taxon>
        <taxon>Ditrysia</taxon>
        <taxon>Papilionoidea</taxon>
        <taxon>Papilionidae</taxon>
        <taxon>Parnassiinae</taxon>
        <taxon>Parnassini</taxon>
        <taxon>Parnassius</taxon>
        <taxon>Parnassius</taxon>
    </lineage>
</organism>
<evidence type="ECO:0000256" key="7">
    <source>
        <dbReference type="ARBA" id="ARBA00023128"/>
    </source>
</evidence>
<dbReference type="Proteomes" id="UP000691718">
    <property type="component" value="Unassembled WGS sequence"/>
</dbReference>
<evidence type="ECO:0000313" key="11">
    <source>
        <dbReference type="Proteomes" id="UP000691718"/>
    </source>
</evidence>
<keyword evidence="8" id="KW-0472">Membrane</keyword>
<comment type="caution">
    <text evidence="10">The sequence shown here is derived from an EMBL/GenBank/DDBJ whole genome shotgun (WGS) entry which is preliminary data.</text>
</comment>
<evidence type="ECO:0000256" key="3">
    <source>
        <dbReference type="ARBA" id="ARBA00006792"/>
    </source>
</evidence>
<comment type="subcellular location">
    <subcellularLocation>
        <location evidence="2 9">Mitochondrion inner membrane</location>
        <topology evidence="2 9">Single-pass membrane protein</topology>
    </subcellularLocation>
</comment>
<evidence type="ECO:0000313" key="10">
    <source>
        <dbReference type="EMBL" id="CAG5011370.1"/>
    </source>
</evidence>
<evidence type="ECO:0000256" key="1">
    <source>
        <dbReference type="ARBA" id="ARBA00002689"/>
    </source>
</evidence>
<dbReference type="Pfam" id="PF04418">
    <property type="entry name" value="DUF543"/>
    <property type="match status" value="1"/>
</dbReference>
<proteinExistence type="inferred from homology"/>
<dbReference type="GO" id="GO:0061617">
    <property type="term" value="C:MICOS complex"/>
    <property type="evidence" value="ECO:0007669"/>
    <property type="project" value="UniProtKB-UniRule"/>
</dbReference>
<comment type="subunit">
    <text evidence="9">Component of the mitochondrial contact site and cristae organizing system (MICOS) complex.</text>
</comment>
<protein>
    <recommendedName>
        <fullName evidence="9">MICOS complex subunit MIC10</fullName>
    </recommendedName>
</protein>
<evidence type="ECO:0000256" key="9">
    <source>
        <dbReference type="RuleBase" id="RU363011"/>
    </source>
</evidence>
<dbReference type="PANTHER" id="PTHR21304:SF0">
    <property type="entry name" value="MICOS COMPLEX SUBUNIT MIC10"/>
    <property type="match status" value="1"/>
</dbReference>
<name>A0A8S3X9R0_PARAO</name>
<keyword evidence="5 9" id="KW-0999">Mitochondrion inner membrane</keyword>
<keyword evidence="7 9" id="KW-0496">Mitochondrion</keyword>
<dbReference type="EMBL" id="CAJQZP010001037">
    <property type="protein sequence ID" value="CAG5011370.1"/>
    <property type="molecule type" value="Genomic_DNA"/>
</dbReference>
<reference evidence="10" key="1">
    <citation type="submission" date="2021-04" db="EMBL/GenBank/DDBJ databases">
        <authorList>
            <person name="Tunstrom K."/>
        </authorList>
    </citation>
    <scope>NUCLEOTIDE SEQUENCE</scope>
</reference>
<dbReference type="OrthoDB" id="1916310at2759"/>
<keyword evidence="4" id="KW-0812">Transmembrane</keyword>
<dbReference type="InterPro" id="IPR007512">
    <property type="entry name" value="Mic10"/>
</dbReference>
<evidence type="ECO:0000256" key="6">
    <source>
        <dbReference type="ARBA" id="ARBA00022989"/>
    </source>
</evidence>
<keyword evidence="11" id="KW-1185">Reference proteome</keyword>
<keyword evidence="6" id="KW-1133">Transmembrane helix</keyword>
<comment type="similarity">
    <text evidence="3 9">Belongs to the MICOS complex subunit Mic10 family.</text>
</comment>
<evidence type="ECO:0000256" key="4">
    <source>
        <dbReference type="ARBA" id="ARBA00022692"/>
    </source>
</evidence>
<evidence type="ECO:0000256" key="5">
    <source>
        <dbReference type="ARBA" id="ARBA00022792"/>
    </source>
</evidence>
<evidence type="ECO:0000256" key="2">
    <source>
        <dbReference type="ARBA" id="ARBA00004434"/>
    </source>
</evidence>
<evidence type="ECO:0000256" key="8">
    <source>
        <dbReference type="ARBA" id="ARBA00023136"/>
    </source>
</evidence>
<sequence>MTQKNKDAVEDDYSAKLDMCLTDGIIKTGGGVALGALSSLLFLGRRRWPIIAGMGMGVVQNQVRASSKQNHVQLRDT</sequence>
<dbReference type="AlphaFoldDB" id="A0A8S3X9R0"/>
<comment type="function">
    <text evidence="1 9">Component of the MICOS complex, a large protein complex of the mitochondrial inner membrane that plays crucial roles in the maintenance of crista junctions, inner membrane architecture, and formation of contact sites to the outer membrane.</text>
</comment>
<accession>A0A8S3X9R0</accession>
<gene>
    <name evidence="10" type="ORF">PAPOLLO_LOCUS15578</name>
</gene>